<reference evidence="1" key="1">
    <citation type="submission" date="2022-12" db="EMBL/GenBank/DDBJ databases">
        <title>Clostridium sp. nov., isolated from industrial wastewater.</title>
        <authorList>
            <person name="Jiayan W."/>
        </authorList>
    </citation>
    <scope>NUCLEOTIDE SEQUENCE</scope>
    <source>
        <strain evidence="1">ZC22-4</strain>
    </source>
</reference>
<accession>A0ABT4D6L1</accession>
<proteinExistence type="predicted"/>
<comment type="caution">
    <text evidence="1">The sequence shown here is derived from an EMBL/GenBank/DDBJ whole genome shotgun (WGS) entry which is preliminary data.</text>
</comment>
<sequence length="74" mass="8799">MKLNEEQKFLLQDDDGNLILITEIDFNYELLKNQIMQMKGIKFEVDYSENTIEKHDEVEVHTSFSIDGIFKKED</sequence>
<evidence type="ECO:0000313" key="2">
    <source>
        <dbReference type="Proteomes" id="UP001144612"/>
    </source>
</evidence>
<dbReference type="RefSeq" id="WP_268060334.1">
    <property type="nucleotide sequence ID" value="NZ_JAPQFJ010000003.1"/>
</dbReference>
<protein>
    <submittedName>
        <fullName evidence="1">Uncharacterized protein</fullName>
    </submittedName>
</protein>
<name>A0ABT4D6L1_9CLOT</name>
<organism evidence="1 2">
    <name type="scientific">Clostridium brassicae</name>
    <dbReference type="NCBI Taxonomy" id="2999072"/>
    <lineage>
        <taxon>Bacteria</taxon>
        <taxon>Bacillati</taxon>
        <taxon>Bacillota</taxon>
        <taxon>Clostridia</taxon>
        <taxon>Eubacteriales</taxon>
        <taxon>Clostridiaceae</taxon>
        <taxon>Clostridium</taxon>
    </lineage>
</organism>
<gene>
    <name evidence="1" type="ORF">OW729_04870</name>
</gene>
<dbReference type="Proteomes" id="UP001144612">
    <property type="component" value="Unassembled WGS sequence"/>
</dbReference>
<keyword evidence="2" id="KW-1185">Reference proteome</keyword>
<dbReference type="EMBL" id="JAPQFJ010000003">
    <property type="protein sequence ID" value="MCY6957935.1"/>
    <property type="molecule type" value="Genomic_DNA"/>
</dbReference>
<evidence type="ECO:0000313" key="1">
    <source>
        <dbReference type="EMBL" id="MCY6957935.1"/>
    </source>
</evidence>